<evidence type="ECO:0000256" key="3">
    <source>
        <dbReference type="ARBA" id="ARBA00022603"/>
    </source>
</evidence>
<evidence type="ECO:0000313" key="8">
    <source>
        <dbReference type="EMBL" id="RAO70956.1"/>
    </source>
</evidence>
<evidence type="ECO:0000313" key="9">
    <source>
        <dbReference type="Proteomes" id="UP000249363"/>
    </source>
</evidence>
<accession>A0A364L581</accession>
<dbReference type="GO" id="GO:0004312">
    <property type="term" value="F:fatty acid synthase activity"/>
    <property type="evidence" value="ECO:0007669"/>
    <property type="project" value="TreeGrafter"/>
</dbReference>
<dbReference type="InterPro" id="IPR020841">
    <property type="entry name" value="PKS_Beta-ketoAc_synthase_dom"/>
</dbReference>
<evidence type="ECO:0000256" key="4">
    <source>
        <dbReference type="ARBA" id="ARBA00022679"/>
    </source>
</evidence>
<dbReference type="Gene3D" id="3.90.180.10">
    <property type="entry name" value="Medium-chain alcohol dehydrogenases, catalytic domain"/>
    <property type="match status" value="1"/>
</dbReference>
<name>A0A364L581_TALAM</name>
<dbReference type="SMART" id="SM00825">
    <property type="entry name" value="PKS_KS"/>
    <property type="match status" value="1"/>
</dbReference>
<evidence type="ECO:0000256" key="2">
    <source>
        <dbReference type="ARBA" id="ARBA00022553"/>
    </source>
</evidence>
<dbReference type="InterPro" id="IPR001227">
    <property type="entry name" value="Ac_transferase_dom_sf"/>
</dbReference>
<keyword evidence="4" id="KW-0808">Transferase</keyword>
<dbReference type="Gene3D" id="3.40.50.150">
    <property type="entry name" value="Vaccinia Virus protein VP39"/>
    <property type="match status" value="1"/>
</dbReference>
<evidence type="ECO:0000256" key="5">
    <source>
        <dbReference type="ARBA" id="ARBA00023268"/>
    </source>
</evidence>
<feature type="active site" description="Proton donor; for dehydratase activity" evidence="6">
    <location>
        <position position="724"/>
    </location>
</feature>
<dbReference type="InterPro" id="IPR014030">
    <property type="entry name" value="Ketoacyl_synth_N"/>
</dbReference>
<dbReference type="SMART" id="SM00822">
    <property type="entry name" value="PKS_KR"/>
    <property type="match status" value="1"/>
</dbReference>
<gene>
    <name evidence="8" type="ORF">BHQ10_006968</name>
</gene>
<dbReference type="InterPro" id="IPR049551">
    <property type="entry name" value="PKS_DH_C"/>
</dbReference>
<evidence type="ECO:0000256" key="1">
    <source>
        <dbReference type="ARBA" id="ARBA00022450"/>
    </source>
</evidence>
<dbReference type="SUPFAM" id="SSF50129">
    <property type="entry name" value="GroES-like"/>
    <property type="match status" value="1"/>
</dbReference>
<dbReference type="SMART" id="SM00827">
    <property type="entry name" value="PKS_AT"/>
    <property type="match status" value="1"/>
</dbReference>
<feature type="region of interest" description="C-terminal hotdog fold" evidence="6">
    <location>
        <begin position="664"/>
        <end position="813"/>
    </location>
</feature>
<dbReference type="CDD" id="cd02440">
    <property type="entry name" value="AdoMet_MTases"/>
    <property type="match status" value="1"/>
</dbReference>
<dbReference type="PANTHER" id="PTHR43775:SF49">
    <property type="entry name" value="SYNTHASE, PUTATIVE (JCVI)-RELATED"/>
    <property type="match status" value="1"/>
</dbReference>
<sequence length="2025" mass="223293">MVCHSTVNGTVDCQEERFSDPANTGSGQTKDDIVIVGMGMRLPGGIRTGEDLWSLLVEKRSTRGKVPPGRFNTAAFCGESPNPRLASSEYGHFLAEDDALGDFDTSFFRMSKIESEILDPQQRLLLEVVYECMQNGGQGQWRGENIGCFVGVWGDNKTIPPNIYFKNPNPKLRLREANFEVPQEPIPWPNSQMERASINSFGVGGANAHIIVDSASACRSNLQIPTTIYESIKNKKKEDDSQYESCKSNKSILVLSAASQNSLDASIAEHLKYVEKDTTKINDVAYTLCNRREHLPFRAYGIAGASTPLRFSSSTTVTSSSTSIILVFTGQGAQWAEMGKNLIFDYSSFRKDIQSLDDILQQLDPSCKWKIADELCRNPLETRVNNPEYAQPLVTAIQIALFDLVRRWGIGASAVIGHSSGEIAAAYAAGAITAKEAIAIAYYRGQLVKQIRNQGAMASVGLAASKLYPFLPKSGAVIACENSPENVTISGNIDSVKMVCQSVEQSMPGTFMKELRVKTAYHSETLGARTLEGNPLYPQWRNLLQVDQIQWVNEHKIENDIVFPCAGYLAMVGAAIWQISGAVDFALRNVIVKTAMVLSESKDMEIMTNFQPVRLTTSLDSDWWDFTISSYNGHKWLNHCVGQAKAGADTQNPCPTRQSLKSDLPRLVPDPYPAIKQYLGMNFGPCFRGLQDVTALPGEGIAAANLPKPLQTGSPYAIHPTTIDHCLQLSVVASCDGIFRRNHTKVMPTSIDHVYINGTLNSGSFEGLKAQANAERTPSGTIIGDVLATAANDDIAIAISGGRYSPLQDVSTLEASNADIHAGAKICWNPDISFCSIENLILPIQRSHDECISLDKLSFLSVLQIRCDIQKIESASTSHLAKFRAWIEAEFHRASNGTAYGCVESTAELLSLNYQDRAARITHLESYLRQSGWDPVVDLVARVRQNCCDIMQRKIEGIDLLVAENGLTRLYDKLESNTDPGKFFKTLGFTKPNLRILEIGAGTGGATVHALEGLSSLIANHPLYHNYTFTDISSGFFVAAQERLKSHPRVDYKVLDISKDPLLQGFSKESYDLIIASNVLHATPSLHETLTHVRTLLHPNGHLFLQELSPQMRWGNMQVSPIMGILPGWWLGEDDARIDEPYVTPERWDRELKDAGFSGVDALVYDSEKPYHVNANIVAKPRTKIAKLPKRVTLLHEQDQLLSSFLVRIITLLQNTGHEVDLRTLGQGVPRDQDIISVLDLDSPFFHELDQYQMSTFQAMIGGIESHSMLWVTRSIQMKCSDPRFGLCLGVFRSLRRDLSIAIATIEIDSVDASACSAILKVYEKLQNREITDIDPDYEFVFFQEELHIGRFYPVSVVDELTHDVSKLYAARVEVGVPGLLQTLKWVPVEDFSLADDYITIETNCIGLNLKDVLNALGILGGDGIGLEGAGTITRVGSKVTELHVGDRVLFGNMSERPCLATHVTVPAQSCVMIPSTLSFEAAATLPAVYMTVIHSILDVAKLSRGQTILIHAACGGVGLAAIQVCQNIVGAEIFVTVGSEKKKQYLMKHFGIPASHIFYSRDATFLPGIMTATNGTGVDLVLNSLSGELLHASWQCVAEFGKMVEIGKRDIIGKATLRLDLFAGNRGFFGVDMTSLPLEKVRTLMSRMIQYFEAGLITPITPIKAFPAAEIADAFRYLQNGSHIGKIVVNIPKSIAEELSLENSVEKLQLHADFSYLLVGGFGGLGRATASWMVENGARHLIFLSRDAGKSENDQAFVRELEYQGCNVQVFAGSVVNLGDVANLVQKASKPIKGVIQMAMVIRNQDFLSMKHEEWEAVILPKVQGSWNLHQALPKNMDFFVATASISGTFGYYGQANYAAGNTFLDALVSYRNNVLNLPAAVIDLGAVAEIGYMKENFADQEMYRLSGNHYIYEQAFLDSIHWAIRKCDSRHADGDGRNHIVIGLRSKMPLSDPQNRIPWKRDARVGIYYNLNSRFQNEDASHATCDTLQSVMSSVEDDPSLLKNNLGKIRTSLKVLMIWGWIH</sequence>
<dbReference type="Pfam" id="PF00109">
    <property type="entry name" value="ketoacyl-synt"/>
    <property type="match status" value="1"/>
</dbReference>
<dbReference type="SUPFAM" id="SSF53335">
    <property type="entry name" value="S-adenosyl-L-methionine-dependent methyltransferases"/>
    <property type="match status" value="1"/>
</dbReference>
<dbReference type="SMART" id="SM00829">
    <property type="entry name" value="PKS_ER"/>
    <property type="match status" value="1"/>
</dbReference>
<dbReference type="Proteomes" id="UP000249363">
    <property type="component" value="Unassembled WGS sequence"/>
</dbReference>
<dbReference type="Pfam" id="PF16197">
    <property type="entry name" value="KAsynt_C_assoc"/>
    <property type="match status" value="1"/>
</dbReference>
<dbReference type="Gene3D" id="3.40.47.10">
    <property type="match status" value="2"/>
</dbReference>
<dbReference type="InterPro" id="IPR016036">
    <property type="entry name" value="Malonyl_transacylase_ACP-bd"/>
</dbReference>
<dbReference type="PANTHER" id="PTHR43775">
    <property type="entry name" value="FATTY ACID SYNTHASE"/>
    <property type="match status" value="1"/>
</dbReference>
<dbReference type="GO" id="GO:0032259">
    <property type="term" value="P:methylation"/>
    <property type="evidence" value="ECO:0007669"/>
    <property type="project" value="UniProtKB-KW"/>
</dbReference>
<dbReference type="Pfam" id="PF08240">
    <property type="entry name" value="ADH_N"/>
    <property type="match status" value="1"/>
</dbReference>
<dbReference type="SUPFAM" id="SSF55048">
    <property type="entry name" value="Probable ACP-binding domain of malonyl-CoA ACP transacylase"/>
    <property type="match status" value="1"/>
</dbReference>
<dbReference type="Pfam" id="PF14765">
    <property type="entry name" value="PS-DH"/>
    <property type="match status" value="1"/>
</dbReference>
<dbReference type="InterPro" id="IPR016039">
    <property type="entry name" value="Thiolase-like"/>
</dbReference>
<dbReference type="Gene3D" id="3.40.366.10">
    <property type="entry name" value="Malonyl-Coenzyme A Acyl Carrier Protein, domain 2"/>
    <property type="match status" value="1"/>
</dbReference>
<evidence type="ECO:0000256" key="6">
    <source>
        <dbReference type="PROSITE-ProRule" id="PRU01363"/>
    </source>
</evidence>
<dbReference type="InterPro" id="IPR013968">
    <property type="entry name" value="PKS_KR"/>
</dbReference>
<dbReference type="GeneID" id="63796184"/>
<protein>
    <recommendedName>
        <fullName evidence="7">PKS/mFAS DH domain-containing protein</fullName>
    </recommendedName>
</protein>
<dbReference type="SUPFAM" id="SSF51735">
    <property type="entry name" value="NAD(P)-binding Rossmann-fold domains"/>
    <property type="match status" value="2"/>
</dbReference>
<dbReference type="InterPro" id="IPR050091">
    <property type="entry name" value="PKS_NRPS_Biosynth_Enz"/>
</dbReference>
<dbReference type="SMART" id="SM00826">
    <property type="entry name" value="PKS_DH"/>
    <property type="match status" value="1"/>
</dbReference>
<dbReference type="InterPro" id="IPR020807">
    <property type="entry name" value="PKS_DH"/>
</dbReference>
<dbReference type="Gene3D" id="3.40.50.720">
    <property type="entry name" value="NAD(P)-binding Rossmann-like Domain"/>
    <property type="match status" value="2"/>
</dbReference>
<dbReference type="Pfam" id="PF08242">
    <property type="entry name" value="Methyltransf_12"/>
    <property type="match status" value="1"/>
</dbReference>
<organism evidence="8 9">
    <name type="scientific">Talaromyces amestolkiae</name>
    <dbReference type="NCBI Taxonomy" id="1196081"/>
    <lineage>
        <taxon>Eukaryota</taxon>
        <taxon>Fungi</taxon>
        <taxon>Dikarya</taxon>
        <taxon>Ascomycota</taxon>
        <taxon>Pezizomycotina</taxon>
        <taxon>Eurotiomycetes</taxon>
        <taxon>Eurotiomycetidae</taxon>
        <taxon>Eurotiales</taxon>
        <taxon>Trichocomaceae</taxon>
        <taxon>Talaromyces</taxon>
        <taxon>Talaromyces sect. Talaromyces</taxon>
    </lineage>
</organism>
<dbReference type="InterPro" id="IPR029063">
    <property type="entry name" value="SAM-dependent_MTases_sf"/>
</dbReference>
<feature type="region of interest" description="N-terminal hotdog fold" evidence="6">
    <location>
        <begin position="523"/>
        <end position="651"/>
    </location>
</feature>
<dbReference type="Gene3D" id="3.30.70.3290">
    <property type="match status" value="1"/>
</dbReference>
<proteinExistence type="predicted"/>
<dbReference type="InterPro" id="IPR036291">
    <property type="entry name" value="NAD(P)-bd_dom_sf"/>
</dbReference>
<reference evidence="8 9" key="1">
    <citation type="journal article" date="2017" name="Biotechnol. Biofuels">
        <title>Differential beta-glucosidase expression as a function of carbon source availability in Talaromyces amestolkiae: a genomic and proteomic approach.</title>
        <authorList>
            <person name="de Eugenio L.I."/>
            <person name="Mendez-Liter J.A."/>
            <person name="Nieto-Dominguez M."/>
            <person name="Alonso L."/>
            <person name="Gil-Munoz J."/>
            <person name="Barriuso J."/>
            <person name="Prieto A."/>
            <person name="Martinez M.J."/>
        </authorList>
    </citation>
    <scope>NUCLEOTIDE SEQUENCE [LARGE SCALE GENOMIC DNA]</scope>
    <source>
        <strain evidence="8 9">CIB</strain>
    </source>
</reference>
<keyword evidence="5" id="KW-0511">Multifunctional enzyme</keyword>
<dbReference type="OrthoDB" id="329835at2759"/>
<dbReference type="InterPro" id="IPR020843">
    <property type="entry name" value="ER"/>
</dbReference>
<dbReference type="GO" id="GO:0016491">
    <property type="term" value="F:oxidoreductase activity"/>
    <property type="evidence" value="ECO:0007669"/>
    <property type="project" value="InterPro"/>
</dbReference>
<keyword evidence="9" id="KW-1185">Reference proteome</keyword>
<dbReference type="InterPro" id="IPR032821">
    <property type="entry name" value="PKS_assoc"/>
</dbReference>
<dbReference type="InterPro" id="IPR042104">
    <property type="entry name" value="PKS_dehydratase_sf"/>
</dbReference>
<dbReference type="InterPro" id="IPR057326">
    <property type="entry name" value="KR_dom"/>
</dbReference>
<comment type="caution">
    <text evidence="8">The sequence shown here is derived from an EMBL/GenBank/DDBJ whole genome shotgun (WGS) entry which is preliminary data.</text>
</comment>
<dbReference type="GO" id="GO:0008168">
    <property type="term" value="F:methyltransferase activity"/>
    <property type="evidence" value="ECO:0007669"/>
    <property type="project" value="UniProtKB-KW"/>
</dbReference>
<evidence type="ECO:0000259" key="7">
    <source>
        <dbReference type="PROSITE" id="PS52019"/>
    </source>
</evidence>
<dbReference type="InterPro" id="IPR049552">
    <property type="entry name" value="PKS_DH_N"/>
</dbReference>
<dbReference type="InterPro" id="IPR013154">
    <property type="entry name" value="ADH-like_N"/>
</dbReference>
<dbReference type="Pfam" id="PF00698">
    <property type="entry name" value="Acyl_transf_1"/>
    <property type="match status" value="1"/>
</dbReference>
<dbReference type="Pfam" id="PF13602">
    <property type="entry name" value="ADH_zinc_N_2"/>
    <property type="match status" value="1"/>
</dbReference>
<keyword evidence="2" id="KW-0597">Phosphoprotein</keyword>
<dbReference type="InterPro" id="IPR014043">
    <property type="entry name" value="Acyl_transferase_dom"/>
</dbReference>
<dbReference type="SUPFAM" id="SSF52151">
    <property type="entry name" value="FabD/lysophospholipase-like"/>
    <property type="match status" value="1"/>
</dbReference>
<dbReference type="InterPro" id="IPR013217">
    <property type="entry name" value="Methyltransf_12"/>
</dbReference>
<dbReference type="EMBL" id="MIKG01000013">
    <property type="protein sequence ID" value="RAO70956.1"/>
    <property type="molecule type" value="Genomic_DNA"/>
</dbReference>
<feature type="domain" description="PKS/mFAS DH" evidence="7">
    <location>
        <begin position="523"/>
        <end position="813"/>
    </location>
</feature>
<dbReference type="GO" id="GO:0006633">
    <property type="term" value="P:fatty acid biosynthetic process"/>
    <property type="evidence" value="ECO:0007669"/>
    <property type="project" value="TreeGrafter"/>
</dbReference>
<dbReference type="STRING" id="1196081.A0A364L581"/>
<dbReference type="InterPro" id="IPR049900">
    <property type="entry name" value="PKS_mFAS_DH"/>
</dbReference>
<dbReference type="InterPro" id="IPR016035">
    <property type="entry name" value="Acyl_Trfase/lysoPLipase"/>
</dbReference>
<dbReference type="SUPFAM" id="SSF53901">
    <property type="entry name" value="Thiolase-like"/>
    <property type="match status" value="2"/>
</dbReference>
<dbReference type="RefSeq" id="XP_040735472.1">
    <property type="nucleotide sequence ID" value="XM_040879611.1"/>
</dbReference>
<dbReference type="GO" id="GO:0044550">
    <property type="term" value="P:secondary metabolite biosynthetic process"/>
    <property type="evidence" value="ECO:0007669"/>
    <property type="project" value="UniProtKB-ARBA"/>
</dbReference>
<dbReference type="Gene3D" id="3.10.129.110">
    <property type="entry name" value="Polyketide synthase dehydratase"/>
    <property type="match status" value="1"/>
</dbReference>
<dbReference type="InterPro" id="IPR011032">
    <property type="entry name" value="GroES-like_sf"/>
</dbReference>
<keyword evidence="1" id="KW-0596">Phosphopantetheine</keyword>
<keyword evidence="3" id="KW-0489">Methyltransferase</keyword>
<dbReference type="CDD" id="cd05195">
    <property type="entry name" value="enoyl_red"/>
    <property type="match status" value="1"/>
</dbReference>
<feature type="active site" description="Proton acceptor; for dehydratase activity" evidence="6">
    <location>
        <position position="555"/>
    </location>
</feature>
<dbReference type="PROSITE" id="PS52019">
    <property type="entry name" value="PKS_MFAS_DH"/>
    <property type="match status" value="1"/>
</dbReference>
<dbReference type="Pfam" id="PF08659">
    <property type="entry name" value="KR"/>
    <property type="match status" value="1"/>
</dbReference>
<dbReference type="Pfam" id="PF21089">
    <property type="entry name" value="PKS_DH_N"/>
    <property type="match status" value="1"/>
</dbReference>